<comment type="caution">
    <text evidence="17">The sequence shown here is derived from an EMBL/GenBank/DDBJ whole genome shotgun (WGS) entry which is preliminary data.</text>
</comment>
<dbReference type="InterPro" id="IPR004450">
    <property type="entry name" value="Thr_synthase-like"/>
</dbReference>
<evidence type="ECO:0000256" key="10">
    <source>
        <dbReference type="ARBA" id="ARBA00023239"/>
    </source>
</evidence>
<feature type="binding site" evidence="14">
    <location>
        <begin position="203"/>
        <end position="207"/>
    </location>
    <ligand>
        <name>pyridoxal 5'-phosphate</name>
        <dbReference type="ChEBI" id="CHEBI:597326"/>
    </ligand>
</feature>
<dbReference type="Proteomes" id="UP000631421">
    <property type="component" value="Unassembled WGS sequence"/>
</dbReference>
<organism evidence="17 18">
    <name type="scientific">Pseudanabaena cinerea FACHB-1277</name>
    <dbReference type="NCBI Taxonomy" id="2949581"/>
    <lineage>
        <taxon>Bacteria</taxon>
        <taxon>Bacillati</taxon>
        <taxon>Cyanobacteriota</taxon>
        <taxon>Cyanophyceae</taxon>
        <taxon>Pseudanabaenales</taxon>
        <taxon>Pseudanabaenaceae</taxon>
        <taxon>Pseudanabaena</taxon>
        <taxon>Pseudanabaena cinerea</taxon>
    </lineage>
</organism>
<dbReference type="GO" id="GO:0004795">
    <property type="term" value="F:threonine synthase activity"/>
    <property type="evidence" value="ECO:0007669"/>
    <property type="project" value="UniProtKB-UniRule"/>
</dbReference>
<dbReference type="InterPro" id="IPR000634">
    <property type="entry name" value="Ser/Thr_deHydtase_PyrdxlP-BS"/>
</dbReference>
<dbReference type="RefSeq" id="WP_190351008.1">
    <property type="nucleotide sequence ID" value="NZ_JACJPY010000030.1"/>
</dbReference>
<keyword evidence="10 13" id="KW-0456">Lyase</keyword>
<keyword evidence="8 13" id="KW-0791">Threonine biosynthesis</keyword>
<evidence type="ECO:0000256" key="1">
    <source>
        <dbReference type="ARBA" id="ARBA00001933"/>
    </source>
</evidence>
<comment type="similarity">
    <text evidence="4 13">Belongs to the threonine synthase family.</text>
</comment>
<dbReference type="Gene3D" id="3.40.50.1100">
    <property type="match status" value="2"/>
</dbReference>
<evidence type="ECO:0000256" key="5">
    <source>
        <dbReference type="ARBA" id="ARBA00013028"/>
    </source>
</evidence>
<proteinExistence type="inferred from homology"/>
<evidence type="ECO:0000256" key="14">
    <source>
        <dbReference type="PIRSR" id="PIRSR038945-1"/>
    </source>
</evidence>
<gene>
    <name evidence="17" type="ORF">H6F44_11025</name>
</gene>
<feature type="modified residue" description="N6-(pyridoxal phosphate)lysine" evidence="15">
    <location>
        <position position="77"/>
    </location>
</feature>
<comment type="function">
    <text evidence="2 13">Catalyzes the gamma-elimination of phosphate from L-phosphohomoserine and the beta-addition of water to produce L-threonine.</text>
</comment>
<keyword evidence="7 13" id="KW-0028">Amino-acid biosynthesis</keyword>
<dbReference type="InterPro" id="IPR036052">
    <property type="entry name" value="TrpB-like_PALP_sf"/>
</dbReference>
<dbReference type="InterPro" id="IPR001926">
    <property type="entry name" value="TrpB-like_PALP"/>
</dbReference>
<dbReference type="NCBIfam" id="TIGR00260">
    <property type="entry name" value="thrC"/>
    <property type="match status" value="1"/>
</dbReference>
<reference evidence="17" key="1">
    <citation type="journal article" date="2015" name="ISME J.">
        <title>Draft Genome Sequence of Streptomyces incarnatus NRRL8089, which Produces the Nucleoside Antibiotic Sinefungin.</title>
        <authorList>
            <person name="Oshima K."/>
            <person name="Hattori M."/>
            <person name="Shimizu H."/>
            <person name="Fukuda K."/>
            <person name="Nemoto M."/>
            <person name="Inagaki K."/>
            <person name="Tamura T."/>
        </authorList>
    </citation>
    <scope>NUCLEOTIDE SEQUENCE</scope>
    <source>
        <strain evidence="17">FACHB-1277</strain>
    </source>
</reference>
<evidence type="ECO:0000313" key="18">
    <source>
        <dbReference type="Proteomes" id="UP000631421"/>
    </source>
</evidence>
<dbReference type="GO" id="GO:0009088">
    <property type="term" value="P:threonine biosynthetic process"/>
    <property type="evidence" value="ECO:0007669"/>
    <property type="project" value="UniProtKB-UniRule"/>
</dbReference>
<evidence type="ECO:0000256" key="3">
    <source>
        <dbReference type="ARBA" id="ARBA00004979"/>
    </source>
</evidence>
<dbReference type="AlphaFoldDB" id="A0A926UT50"/>
<reference evidence="17" key="2">
    <citation type="submission" date="2020-08" db="EMBL/GenBank/DDBJ databases">
        <authorList>
            <person name="Chen M."/>
            <person name="Teng W."/>
            <person name="Zhao L."/>
            <person name="Hu C."/>
            <person name="Zhou Y."/>
            <person name="Han B."/>
            <person name="Song L."/>
            <person name="Shu W."/>
        </authorList>
    </citation>
    <scope>NUCLEOTIDE SEQUENCE</scope>
    <source>
        <strain evidence="17">FACHB-1277</strain>
    </source>
</reference>
<dbReference type="FunFam" id="3.40.50.1100:FF:000014">
    <property type="entry name" value="Threonine synthase"/>
    <property type="match status" value="1"/>
</dbReference>
<dbReference type="PROSITE" id="PS00165">
    <property type="entry name" value="DEHYDRATASE_SER_THR"/>
    <property type="match status" value="1"/>
</dbReference>
<evidence type="ECO:0000256" key="6">
    <source>
        <dbReference type="ARBA" id="ARBA00018679"/>
    </source>
</evidence>
<keyword evidence="18" id="KW-1185">Reference proteome</keyword>
<evidence type="ECO:0000256" key="9">
    <source>
        <dbReference type="ARBA" id="ARBA00022898"/>
    </source>
</evidence>
<evidence type="ECO:0000259" key="16">
    <source>
        <dbReference type="Pfam" id="PF00291"/>
    </source>
</evidence>
<dbReference type="PIRSF" id="PIRSF038945">
    <property type="entry name" value="Thr_synthase"/>
    <property type="match status" value="1"/>
</dbReference>
<dbReference type="InterPro" id="IPR026260">
    <property type="entry name" value="Thr_Synthase_bac/arc"/>
</dbReference>
<feature type="domain" description="Tryptophan synthase beta chain-like PALP" evidence="16">
    <location>
        <begin position="38"/>
        <end position="332"/>
    </location>
</feature>
<dbReference type="InterPro" id="IPR050214">
    <property type="entry name" value="Cys_Synth/Cystath_Beta-Synth"/>
</dbReference>
<dbReference type="EMBL" id="JACJPY010000030">
    <property type="protein sequence ID" value="MBD2150647.1"/>
    <property type="molecule type" value="Genomic_DNA"/>
</dbReference>
<evidence type="ECO:0000256" key="2">
    <source>
        <dbReference type="ARBA" id="ARBA00003648"/>
    </source>
</evidence>
<dbReference type="PANTHER" id="PTHR10314">
    <property type="entry name" value="CYSTATHIONINE BETA-SYNTHASE"/>
    <property type="match status" value="1"/>
</dbReference>
<protein>
    <recommendedName>
        <fullName evidence="6 12">Threonine synthase</fullName>
        <ecNumber evidence="5 12">4.2.3.1</ecNumber>
    </recommendedName>
</protein>
<dbReference type="Pfam" id="PF00291">
    <property type="entry name" value="PALP"/>
    <property type="match status" value="1"/>
</dbReference>
<evidence type="ECO:0000256" key="8">
    <source>
        <dbReference type="ARBA" id="ARBA00022697"/>
    </source>
</evidence>
<evidence type="ECO:0000256" key="11">
    <source>
        <dbReference type="ARBA" id="ARBA00049144"/>
    </source>
</evidence>
<evidence type="ECO:0000256" key="4">
    <source>
        <dbReference type="ARBA" id="ARBA00005517"/>
    </source>
</evidence>
<name>A0A926UT50_9CYAN</name>
<accession>A0A926UT50</accession>
<sequence length="367" mass="38623">MIDTRLDLYPTSTVPNGWPGLICRYADYLPVTDQTPIVTLHEGNTPLIPAIALSERLGRNIKVLLKYDGLNPTGSFKDRGMTMAISKAKEAGSKAVICASTGNTSAAAAAYAKRGGMKAFVLIPDGKIALGKLSQALIYGAEVIAIDGNFDQALEIVREMSEKFPITLVNSVNPYRLEGQKTAAFELVEAIGDAPDWLCIPMGNAGNITAYWMGFNQYYASGKAKKLPKMMGFQAAGSAPLVTGQVFTKPETIATAIRIGNPANWAKALNVRAESGGAFHSVTDVEILAAYKFLAGEEGVFCEPASAASVAGLLKVSDQIPSGATIVCVLTGNGIKDPDTAIACAGDEKLHKGVSPDITSVAKVMGF</sequence>
<dbReference type="SUPFAM" id="SSF53686">
    <property type="entry name" value="Tryptophan synthase beta subunit-like PLP-dependent enzymes"/>
    <property type="match status" value="1"/>
</dbReference>
<keyword evidence="9 13" id="KW-0663">Pyridoxal phosphate</keyword>
<feature type="binding site" evidence="14">
    <location>
        <position position="331"/>
    </location>
    <ligand>
        <name>pyridoxal 5'-phosphate</name>
        <dbReference type="ChEBI" id="CHEBI:597326"/>
    </ligand>
</feature>
<comment type="pathway">
    <text evidence="3 13">Amino-acid biosynthesis; L-threonine biosynthesis; L-threonine from L-aspartate: step 5/5.</text>
</comment>
<evidence type="ECO:0000256" key="13">
    <source>
        <dbReference type="PIRNR" id="PIRNR038945"/>
    </source>
</evidence>
<dbReference type="CDD" id="cd01563">
    <property type="entry name" value="Thr-synth_1"/>
    <property type="match status" value="1"/>
</dbReference>
<evidence type="ECO:0000256" key="15">
    <source>
        <dbReference type="PIRSR" id="PIRSR038945-2"/>
    </source>
</evidence>
<feature type="binding site" evidence="14">
    <location>
        <position position="103"/>
    </location>
    <ligand>
        <name>pyridoxal 5'-phosphate</name>
        <dbReference type="ChEBI" id="CHEBI:597326"/>
    </ligand>
</feature>
<comment type="catalytic activity">
    <reaction evidence="11 13">
        <text>O-phospho-L-homoserine + H2O = L-threonine + phosphate</text>
        <dbReference type="Rhea" id="RHEA:10840"/>
        <dbReference type="ChEBI" id="CHEBI:15377"/>
        <dbReference type="ChEBI" id="CHEBI:43474"/>
        <dbReference type="ChEBI" id="CHEBI:57590"/>
        <dbReference type="ChEBI" id="CHEBI:57926"/>
        <dbReference type="EC" id="4.2.3.1"/>
    </reaction>
</comment>
<comment type="cofactor">
    <cofactor evidence="1 13 14">
        <name>pyridoxal 5'-phosphate</name>
        <dbReference type="ChEBI" id="CHEBI:597326"/>
    </cofactor>
</comment>
<dbReference type="GO" id="GO:0030170">
    <property type="term" value="F:pyridoxal phosphate binding"/>
    <property type="evidence" value="ECO:0007669"/>
    <property type="project" value="InterPro"/>
</dbReference>
<evidence type="ECO:0000313" key="17">
    <source>
        <dbReference type="EMBL" id="MBD2150647.1"/>
    </source>
</evidence>
<evidence type="ECO:0000256" key="12">
    <source>
        <dbReference type="NCBIfam" id="TIGR00260"/>
    </source>
</evidence>
<evidence type="ECO:0000256" key="7">
    <source>
        <dbReference type="ARBA" id="ARBA00022605"/>
    </source>
</evidence>
<dbReference type="EC" id="4.2.3.1" evidence="5 12"/>